<gene>
    <name evidence="7" type="ORF">EX30DRAFT_343747</name>
</gene>
<feature type="transmembrane region" description="Helical" evidence="5">
    <location>
        <begin position="101"/>
        <end position="124"/>
    </location>
</feature>
<dbReference type="OrthoDB" id="5525680at2759"/>
<evidence type="ECO:0000256" key="4">
    <source>
        <dbReference type="ARBA" id="ARBA00023136"/>
    </source>
</evidence>
<keyword evidence="3 5" id="KW-1133">Transmembrane helix</keyword>
<dbReference type="Pfam" id="PF02656">
    <property type="entry name" value="DUF202"/>
    <property type="match status" value="1"/>
</dbReference>
<evidence type="ECO:0000256" key="2">
    <source>
        <dbReference type="ARBA" id="ARBA00022692"/>
    </source>
</evidence>
<proteinExistence type="predicted"/>
<feature type="transmembrane region" description="Helical" evidence="5">
    <location>
        <begin position="145"/>
        <end position="165"/>
    </location>
</feature>
<evidence type="ECO:0000259" key="6">
    <source>
        <dbReference type="Pfam" id="PF02656"/>
    </source>
</evidence>
<dbReference type="InParanoid" id="A0A4S2MRR9"/>
<evidence type="ECO:0000256" key="5">
    <source>
        <dbReference type="SAM" id="Phobius"/>
    </source>
</evidence>
<keyword evidence="2 5" id="KW-0812">Transmembrane</keyword>
<dbReference type="PANTHER" id="PTHR34187:SF3">
    <property type="entry name" value="DUF DOMAIN PROTEIN (AFU_ORTHOLOGUE AFUA_6G11150)"/>
    <property type="match status" value="1"/>
</dbReference>
<accession>A0A4S2MRR9</accession>
<protein>
    <recommendedName>
        <fullName evidence="6">DUF202 domain-containing protein</fullName>
    </recommendedName>
</protein>
<dbReference type="Proteomes" id="UP000298138">
    <property type="component" value="Unassembled WGS sequence"/>
</dbReference>
<name>A0A4S2MRR9_9PEZI</name>
<sequence length="180" mass="19073">MSYLHNAGGIIRHLVHPPDPVVVSDLPKSHSLLLAGTAPLITPLVFENTASDARDHCANERNFMSFLRLSIYLYIVGLALLFSFSFSLVDPPTEMEKRLSLPMGIVFICLSLGCLAMGGGQYLGTVRKYGKRKAIVESGRVARSGLVLVAGAICASCIVLVVTGAESQGANAGGDPMESP</sequence>
<evidence type="ECO:0000256" key="3">
    <source>
        <dbReference type="ARBA" id="ARBA00022989"/>
    </source>
</evidence>
<evidence type="ECO:0000256" key="1">
    <source>
        <dbReference type="ARBA" id="ARBA00004127"/>
    </source>
</evidence>
<organism evidence="7 8">
    <name type="scientific">Ascodesmis nigricans</name>
    <dbReference type="NCBI Taxonomy" id="341454"/>
    <lineage>
        <taxon>Eukaryota</taxon>
        <taxon>Fungi</taxon>
        <taxon>Dikarya</taxon>
        <taxon>Ascomycota</taxon>
        <taxon>Pezizomycotina</taxon>
        <taxon>Pezizomycetes</taxon>
        <taxon>Pezizales</taxon>
        <taxon>Ascodesmidaceae</taxon>
        <taxon>Ascodesmis</taxon>
    </lineage>
</organism>
<evidence type="ECO:0000313" key="7">
    <source>
        <dbReference type="EMBL" id="TGZ77847.1"/>
    </source>
</evidence>
<comment type="subcellular location">
    <subcellularLocation>
        <location evidence="1">Endomembrane system</location>
        <topology evidence="1">Multi-pass membrane protein</topology>
    </subcellularLocation>
</comment>
<reference evidence="7 8" key="1">
    <citation type="submission" date="2019-04" db="EMBL/GenBank/DDBJ databases">
        <title>Comparative genomics and transcriptomics to analyze fruiting body development in filamentous ascomycetes.</title>
        <authorList>
            <consortium name="DOE Joint Genome Institute"/>
            <person name="Lutkenhaus R."/>
            <person name="Traeger S."/>
            <person name="Breuer J."/>
            <person name="Kuo A."/>
            <person name="Lipzen A."/>
            <person name="Pangilinan J."/>
            <person name="Dilworth D."/>
            <person name="Sandor L."/>
            <person name="Poggeler S."/>
            <person name="Barry K."/>
            <person name="Grigoriev I.V."/>
            <person name="Nowrousian M."/>
        </authorList>
    </citation>
    <scope>NUCLEOTIDE SEQUENCE [LARGE SCALE GENOMIC DNA]</scope>
    <source>
        <strain evidence="7 8">CBS 389.68</strain>
    </source>
</reference>
<keyword evidence="4 5" id="KW-0472">Membrane</keyword>
<dbReference type="EMBL" id="ML220148">
    <property type="protein sequence ID" value="TGZ77847.1"/>
    <property type="molecule type" value="Genomic_DNA"/>
</dbReference>
<feature type="domain" description="DUF202" evidence="6">
    <location>
        <begin position="54"/>
        <end position="127"/>
    </location>
</feature>
<dbReference type="PANTHER" id="PTHR34187">
    <property type="entry name" value="FGR18P"/>
    <property type="match status" value="1"/>
</dbReference>
<dbReference type="InterPro" id="IPR052053">
    <property type="entry name" value="IM_YidH-like"/>
</dbReference>
<dbReference type="GO" id="GO:0012505">
    <property type="term" value="C:endomembrane system"/>
    <property type="evidence" value="ECO:0007669"/>
    <property type="project" value="UniProtKB-SubCell"/>
</dbReference>
<dbReference type="InterPro" id="IPR003807">
    <property type="entry name" value="DUF202"/>
</dbReference>
<keyword evidence="8" id="KW-1185">Reference proteome</keyword>
<feature type="transmembrane region" description="Helical" evidence="5">
    <location>
        <begin position="71"/>
        <end position="89"/>
    </location>
</feature>
<evidence type="ECO:0000313" key="8">
    <source>
        <dbReference type="Proteomes" id="UP000298138"/>
    </source>
</evidence>
<dbReference type="AlphaFoldDB" id="A0A4S2MRR9"/>